<reference evidence="9 10" key="1">
    <citation type="submission" date="2021-12" db="EMBL/GenBank/DDBJ databases">
        <title>Genome sequencing of bacteria with rrn-lacking chromosome and rrn-plasmid.</title>
        <authorList>
            <person name="Anda M."/>
            <person name="Iwasaki W."/>
        </authorList>
    </citation>
    <scope>NUCLEOTIDE SEQUENCE [LARGE SCALE GENOMIC DNA]</scope>
    <source>
        <strain evidence="9 10">NBRC 15940</strain>
    </source>
</reference>
<evidence type="ECO:0000313" key="9">
    <source>
        <dbReference type="EMBL" id="GJM64223.1"/>
    </source>
</evidence>
<keyword evidence="4" id="KW-0472">Membrane</keyword>
<evidence type="ECO:0000256" key="1">
    <source>
        <dbReference type="ARBA" id="ARBA00004442"/>
    </source>
</evidence>
<dbReference type="InterPro" id="IPR033985">
    <property type="entry name" value="SusD-like_N"/>
</dbReference>
<dbReference type="GO" id="GO:0009279">
    <property type="term" value="C:cell outer membrane"/>
    <property type="evidence" value="ECO:0007669"/>
    <property type="project" value="UniProtKB-SubCell"/>
</dbReference>
<feature type="chain" id="PRO_5042859176" evidence="6">
    <location>
        <begin position="20"/>
        <end position="542"/>
    </location>
</feature>
<evidence type="ECO:0000259" key="8">
    <source>
        <dbReference type="Pfam" id="PF14322"/>
    </source>
</evidence>
<dbReference type="Pfam" id="PF14322">
    <property type="entry name" value="SusD-like_3"/>
    <property type="match status" value="1"/>
</dbReference>
<keyword evidence="5" id="KW-0998">Cell outer membrane</keyword>
<dbReference type="InterPro" id="IPR012944">
    <property type="entry name" value="SusD_RagB_dom"/>
</dbReference>
<keyword evidence="10" id="KW-1185">Reference proteome</keyword>
<evidence type="ECO:0000256" key="5">
    <source>
        <dbReference type="ARBA" id="ARBA00023237"/>
    </source>
</evidence>
<evidence type="ECO:0000259" key="7">
    <source>
        <dbReference type="Pfam" id="PF07980"/>
    </source>
</evidence>
<sequence length="542" mass="61198">MKKNLIYLFIVLFSFSACENFLEEEIKSNVVAEDYYATSAGYQSLVHATYSSLREYLGQHPWLFISGTDLYTEGRDPAPIGLSRYTNLNSNSEGVDFLYINCYKSIQLANNAVYYGDITEQTADVDRLVGEAKFIRALSYFYLVQTYGGVSLIDMPVTEAITKIDRNTEEEIYAFIIQDLEDARNRVKNGAFEGMVTRRAVVDLLAKVHLTRGYQSYGASDDFQKAAQYADEAIEGQGLNLSFAELWTPGNEMNEEVLFSVQFSQASISTNPSELGNRMQNFFGPYLGGSEVAGDNPYKMASTSPSLYAMELFEEGDSRYEVTFMTKIYDRYYDFYDVDVADHPTLDVSHFYAPKWFTPADSTAFRAAHPEAFYHSFYDSNPDTGDSNLDFSTISIKKFDDPKSLYAAGNSRTSSRDVIISRLAETYLIAAEAYLQAGQAQTGLDRLNTVRKRAGAVEASLAEFDINYILDERGRELLGEYKRWFDLKRTGTLVKRASQYNRLVEESNFVGNGGELKILRPIPQAALDLNQSDQFKQNPAYQ</sequence>
<dbReference type="Gene3D" id="1.25.40.390">
    <property type="match status" value="1"/>
</dbReference>
<feature type="domain" description="RagB/SusD" evidence="7">
    <location>
        <begin position="302"/>
        <end position="541"/>
    </location>
</feature>
<protein>
    <submittedName>
        <fullName evidence="9">Membrane protein</fullName>
    </submittedName>
</protein>
<dbReference type="AlphaFoldDB" id="A0AAN4W2N0"/>
<evidence type="ECO:0000313" key="10">
    <source>
        <dbReference type="Proteomes" id="UP001310022"/>
    </source>
</evidence>
<dbReference type="SUPFAM" id="SSF48452">
    <property type="entry name" value="TPR-like"/>
    <property type="match status" value="1"/>
</dbReference>
<comment type="caution">
    <text evidence="9">The sequence shown here is derived from an EMBL/GenBank/DDBJ whole genome shotgun (WGS) entry which is preliminary data.</text>
</comment>
<name>A0AAN4W2N0_9BACT</name>
<proteinExistence type="inferred from homology"/>
<dbReference type="RefSeq" id="WP_338239303.1">
    <property type="nucleotide sequence ID" value="NZ_BQKE01000004.1"/>
</dbReference>
<evidence type="ECO:0000256" key="3">
    <source>
        <dbReference type="ARBA" id="ARBA00022729"/>
    </source>
</evidence>
<evidence type="ECO:0000256" key="6">
    <source>
        <dbReference type="SAM" id="SignalP"/>
    </source>
</evidence>
<comment type="subcellular location">
    <subcellularLocation>
        <location evidence="1">Cell outer membrane</location>
    </subcellularLocation>
</comment>
<dbReference type="Proteomes" id="UP001310022">
    <property type="component" value="Unassembled WGS sequence"/>
</dbReference>
<feature type="domain" description="SusD-like N-terminal" evidence="8">
    <location>
        <begin position="95"/>
        <end position="210"/>
    </location>
</feature>
<organism evidence="9 10">
    <name type="scientific">Persicobacter diffluens</name>
    <dbReference type="NCBI Taxonomy" id="981"/>
    <lineage>
        <taxon>Bacteria</taxon>
        <taxon>Pseudomonadati</taxon>
        <taxon>Bacteroidota</taxon>
        <taxon>Cytophagia</taxon>
        <taxon>Cytophagales</taxon>
        <taxon>Persicobacteraceae</taxon>
        <taxon>Persicobacter</taxon>
    </lineage>
</organism>
<evidence type="ECO:0000256" key="4">
    <source>
        <dbReference type="ARBA" id="ARBA00023136"/>
    </source>
</evidence>
<comment type="similarity">
    <text evidence="2">Belongs to the SusD family.</text>
</comment>
<dbReference type="EMBL" id="BQKE01000004">
    <property type="protein sequence ID" value="GJM64223.1"/>
    <property type="molecule type" value="Genomic_DNA"/>
</dbReference>
<dbReference type="InterPro" id="IPR011990">
    <property type="entry name" value="TPR-like_helical_dom_sf"/>
</dbReference>
<keyword evidence="3 6" id="KW-0732">Signal</keyword>
<evidence type="ECO:0000256" key="2">
    <source>
        <dbReference type="ARBA" id="ARBA00006275"/>
    </source>
</evidence>
<dbReference type="PROSITE" id="PS51257">
    <property type="entry name" value="PROKAR_LIPOPROTEIN"/>
    <property type="match status" value="1"/>
</dbReference>
<accession>A0AAN4W2N0</accession>
<feature type="signal peptide" evidence="6">
    <location>
        <begin position="1"/>
        <end position="19"/>
    </location>
</feature>
<dbReference type="Pfam" id="PF07980">
    <property type="entry name" value="SusD_RagB"/>
    <property type="match status" value="1"/>
</dbReference>
<gene>
    <name evidence="9" type="ORF">PEDI_47750</name>
</gene>